<keyword evidence="5" id="KW-0802">TPR repeat</keyword>
<keyword evidence="4" id="KW-0804">Transcription</keyword>
<keyword evidence="9" id="KW-1185">Reference proteome</keyword>
<sequence length="946" mass="103104">MSGVFRVEFGLLGPLSVEAGSTPISVSAKQQRVLLAALLLNAPGVVSVEVLAELVWDGRPPTRYRAALHTAVQRLRATLGFGNAGLIRTIPPGYTIEVGDGDFDVFRFEALADRGRTAAADGDWTTAADLLRQALALWRGDALADITARTLHQRYGDALSEQRLQVLTARIEADLRLGRHEELIGELTRLIAEHRLWERFYGQLMLALYRAGRVSDALAVYQRLRRTLADELGTDPAPEVQVLHRQILQSERLDPGREPAEEPSGAPVAAPLVPAQLPAGPRHFVGRARELKALDALLDRRVAGRPGTVTVAAIDGSAGVGKTAFALHWAHQAASRFPDGQLYVNLRGFDPTGQPLRPSDALRTFFAALDFPPARIPGTLEAQAGLYRSLLAGKRMLVVLDNARDADQVRSLLPASPGCLVLVTSRRRLTGLIATEGAHRLPLDLLSPGEARELLAGQLGAEPVERDPDAAAALVEACARLPLALTIAAAYSACNPQKPLAAIARQLREAGLNTFATGDPATDIRTVFSWSYATLPAGAQRTFRFLGLHPGPDITLPAAAALTDTDPATVDGHLEHLVQAQLLTEEAPGRYAFHDLLRAYATEQARARDNPIDWHGALRRIFDFYLSTAREAQSMLRPSIDCLIPPSPPRPDVVPEPFTDTRQAWAWFEAEHKVLLGVVTMAARTGFDVHTWQVAWTLVTFFERRGHWHDLAVVQRTALDTAQRSGDLAGQAHAHHMLGRLYARRGDHEKAGDHFGASLEQFRQLGDVVGQALGHHTFAEVHERAGRDRKAVAHAEQALELFSSAGHEIGKAQARSALGWYRSRLGDRQARQDCEWAVRRLAELGDKPGEAEAWARLGAVHHDAGQYPEAARCFRRAAGLFRQLGARYCEAATLMKLGDAQQATGDRPAARESWRGALSLLDDLGHPDAEQVRERLSPVAVRGVPA</sequence>
<dbReference type="FunFam" id="1.25.40.10:FF:000222">
    <property type="entry name" value="SARP family transcriptional regulator"/>
    <property type="match status" value="1"/>
</dbReference>
<gene>
    <name evidence="8" type="ORF">Atai01_13590</name>
</gene>
<evidence type="ECO:0000259" key="7">
    <source>
        <dbReference type="PROSITE" id="PS51755"/>
    </source>
</evidence>
<comment type="similarity">
    <text evidence="1">Belongs to the AfsR/DnrI/RedD regulatory family.</text>
</comment>
<dbReference type="Pfam" id="PF13424">
    <property type="entry name" value="TPR_12"/>
    <property type="match status" value="1"/>
</dbReference>
<dbReference type="AlphaFoldDB" id="A0A9W6QXK5"/>
<dbReference type="SUPFAM" id="SSF46894">
    <property type="entry name" value="C-terminal effector domain of the bipartite response regulators"/>
    <property type="match status" value="1"/>
</dbReference>
<evidence type="ECO:0000256" key="2">
    <source>
        <dbReference type="ARBA" id="ARBA00023015"/>
    </source>
</evidence>
<dbReference type="Pfam" id="PF03704">
    <property type="entry name" value="BTAD"/>
    <property type="match status" value="1"/>
</dbReference>
<dbReference type="Gene3D" id="3.40.50.300">
    <property type="entry name" value="P-loop containing nucleotide triphosphate hydrolases"/>
    <property type="match status" value="1"/>
</dbReference>
<dbReference type="PROSITE" id="PS50005">
    <property type="entry name" value="TPR"/>
    <property type="match status" value="1"/>
</dbReference>
<dbReference type="PROSITE" id="PS51755">
    <property type="entry name" value="OMPR_PHOB"/>
    <property type="match status" value="1"/>
</dbReference>
<evidence type="ECO:0000313" key="9">
    <source>
        <dbReference type="Proteomes" id="UP001165136"/>
    </source>
</evidence>
<dbReference type="Proteomes" id="UP001165136">
    <property type="component" value="Unassembled WGS sequence"/>
</dbReference>
<dbReference type="SMART" id="SM00028">
    <property type="entry name" value="TPR"/>
    <property type="match status" value="5"/>
</dbReference>
<evidence type="ECO:0000256" key="5">
    <source>
        <dbReference type="PROSITE-ProRule" id="PRU00339"/>
    </source>
</evidence>
<organism evidence="8 9">
    <name type="scientific">Amycolatopsis taiwanensis</name>
    <dbReference type="NCBI Taxonomy" id="342230"/>
    <lineage>
        <taxon>Bacteria</taxon>
        <taxon>Bacillati</taxon>
        <taxon>Actinomycetota</taxon>
        <taxon>Actinomycetes</taxon>
        <taxon>Pseudonocardiales</taxon>
        <taxon>Pseudonocardiaceae</taxon>
        <taxon>Amycolatopsis</taxon>
    </lineage>
</organism>
<dbReference type="InterPro" id="IPR016032">
    <property type="entry name" value="Sig_transdc_resp-reg_C-effctor"/>
</dbReference>
<dbReference type="InterPro" id="IPR051677">
    <property type="entry name" value="AfsR-DnrI-RedD_regulator"/>
</dbReference>
<evidence type="ECO:0000256" key="4">
    <source>
        <dbReference type="ARBA" id="ARBA00023163"/>
    </source>
</evidence>
<evidence type="ECO:0000256" key="3">
    <source>
        <dbReference type="ARBA" id="ARBA00023125"/>
    </source>
</evidence>
<feature type="domain" description="OmpR/PhoB-type" evidence="7">
    <location>
        <begin position="1"/>
        <end position="98"/>
    </location>
</feature>
<dbReference type="GO" id="GO:0043531">
    <property type="term" value="F:ADP binding"/>
    <property type="evidence" value="ECO:0007669"/>
    <property type="project" value="InterPro"/>
</dbReference>
<dbReference type="Gene3D" id="1.10.10.10">
    <property type="entry name" value="Winged helix-like DNA-binding domain superfamily/Winged helix DNA-binding domain"/>
    <property type="match status" value="1"/>
</dbReference>
<dbReference type="GO" id="GO:0000160">
    <property type="term" value="P:phosphorelay signal transduction system"/>
    <property type="evidence" value="ECO:0007669"/>
    <property type="project" value="InterPro"/>
</dbReference>
<dbReference type="InterPro" id="IPR019734">
    <property type="entry name" value="TPR_rpt"/>
</dbReference>
<dbReference type="SMART" id="SM01043">
    <property type="entry name" value="BTAD"/>
    <property type="match status" value="1"/>
</dbReference>
<feature type="repeat" description="TPR" evidence="5">
    <location>
        <begin position="851"/>
        <end position="884"/>
    </location>
</feature>
<feature type="DNA-binding region" description="OmpR/PhoB-type" evidence="6">
    <location>
        <begin position="1"/>
        <end position="98"/>
    </location>
</feature>
<dbReference type="InterPro" id="IPR036388">
    <property type="entry name" value="WH-like_DNA-bd_sf"/>
</dbReference>
<name>A0A9W6QXK5_9PSEU</name>
<evidence type="ECO:0000256" key="6">
    <source>
        <dbReference type="PROSITE-ProRule" id="PRU01091"/>
    </source>
</evidence>
<dbReference type="PANTHER" id="PTHR35807">
    <property type="entry name" value="TRANSCRIPTIONAL REGULATOR REDD-RELATED"/>
    <property type="match status" value="1"/>
</dbReference>
<keyword evidence="3 6" id="KW-0238">DNA-binding</keyword>
<dbReference type="Pfam" id="PF00486">
    <property type="entry name" value="Trans_reg_C"/>
    <property type="match status" value="1"/>
</dbReference>
<dbReference type="Gene3D" id="1.25.40.10">
    <property type="entry name" value="Tetratricopeptide repeat domain"/>
    <property type="match status" value="3"/>
</dbReference>
<dbReference type="InterPro" id="IPR011990">
    <property type="entry name" value="TPR-like_helical_dom_sf"/>
</dbReference>
<dbReference type="GO" id="GO:0006355">
    <property type="term" value="P:regulation of DNA-templated transcription"/>
    <property type="evidence" value="ECO:0007669"/>
    <property type="project" value="InterPro"/>
</dbReference>
<dbReference type="SUPFAM" id="SSF52540">
    <property type="entry name" value="P-loop containing nucleoside triphosphate hydrolases"/>
    <property type="match status" value="1"/>
</dbReference>
<dbReference type="SMART" id="SM00862">
    <property type="entry name" value="Trans_reg_C"/>
    <property type="match status" value="1"/>
</dbReference>
<dbReference type="PRINTS" id="PR00364">
    <property type="entry name" value="DISEASERSIST"/>
</dbReference>
<proteinExistence type="inferred from homology"/>
<dbReference type="GO" id="GO:0003677">
    <property type="term" value="F:DNA binding"/>
    <property type="evidence" value="ECO:0007669"/>
    <property type="project" value="UniProtKB-UniRule"/>
</dbReference>
<dbReference type="CDD" id="cd15831">
    <property type="entry name" value="BTAD"/>
    <property type="match status" value="1"/>
</dbReference>
<dbReference type="InterPro" id="IPR001867">
    <property type="entry name" value="OmpR/PhoB-type_DNA-bd"/>
</dbReference>
<dbReference type="PANTHER" id="PTHR35807:SF1">
    <property type="entry name" value="TRANSCRIPTIONAL REGULATOR REDD"/>
    <property type="match status" value="1"/>
</dbReference>
<reference evidence="8" key="1">
    <citation type="submission" date="2023-03" db="EMBL/GenBank/DDBJ databases">
        <title>Amycolatopsis taiwanensis NBRC 103393.</title>
        <authorList>
            <person name="Ichikawa N."/>
            <person name="Sato H."/>
            <person name="Tonouchi N."/>
        </authorList>
    </citation>
    <scope>NUCLEOTIDE SEQUENCE</scope>
    <source>
        <strain evidence="8">NBRC 103393</strain>
    </source>
</reference>
<dbReference type="InterPro" id="IPR027417">
    <property type="entry name" value="P-loop_NTPase"/>
</dbReference>
<evidence type="ECO:0000256" key="1">
    <source>
        <dbReference type="ARBA" id="ARBA00005820"/>
    </source>
</evidence>
<keyword evidence="2" id="KW-0805">Transcription regulation</keyword>
<evidence type="ECO:0000313" key="8">
    <source>
        <dbReference type="EMBL" id="GLY64740.1"/>
    </source>
</evidence>
<comment type="caution">
    <text evidence="8">The sequence shown here is derived from an EMBL/GenBank/DDBJ whole genome shotgun (WGS) entry which is preliminary data.</text>
</comment>
<accession>A0A9W6QXK5</accession>
<protein>
    <submittedName>
        <fullName evidence="8">SARP family transcriptional regulator</fullName>
    </submittedName>
</protein>
<dbReference type="SUPFAM" id="SSF48452">
    <property type="entry name" value="TPR-like"/>
    <property type="match status" value="2"/>
</dbReference>
<dbReference type="EMBL" id="BSTI01000002">
    <property type="protein sequence ID" value="GLY64740.1"/>
    <property type="molecule type" value="Genomic_DNA"/>
</dbReference>
<dbReference type="InterPro" id="IPR005158">
    <property type="entry name" value="BTAD"/>
</dbReference>